<feature type="binding site" evidence="5">
    <location>
        <begin position="27"/>
        <end position="28"/>
    </location>
    <ligand>
        <name>substrate</name>
    </ligand>
</feature>
<feature type="binding site" evidence="5">
    <location>
        <position position="66"/>
    </location>
    <ligand>
        <name>substrate</name>
    </ligand>
</feature>
<evidence type="ECO:0000256" key="1">
    <source>
        <dbReference type="ARBA" id="ARBA00006717"/>
    </source>
</evidence>
<evidence type="ECO:0000256" key="7">
    <source>
        <dbReference type="RuleBase" id="RU004512"/>
    </source>
</evidence>
<sequence>MHNGEVRRTLVLVRHGESVYNADQIFTGLLDVDLSARGIAQIDVAARLMSDAGLRPRLLITSPLLRATRTAEGLRTALCPDAELCQDWRLAERDYGCLTGVPKHECRARWGEEAFFTWRRTLTGKPPPATAEQRAAWRSGANGLGPLTLGMSESLADVVERVRPFWAALRERLASADGPIAVIAHGNSLRALCLLMSDLSATEVEHLNIPAAQPLVFRTDEHGDPVGPGVYLDPVTAQAEAAKVAAEGGT</sequence>
<dbReference type="InterPro" id="IPR029033">
    <property type="entry name" value="His_PPase_superfam"/>
</dbReference>
<feature type="site" description="Transition state stabilizer" evidence="6">
    <location>
        <position position="185"/>
    </location>
</feature>
<dbReference type="UniPathway" id="UPA00109">
    <property type="reaction ID" value="UER00186"/>
</dbReference>
<feature type="binding site" evidence="5">
    <location>
        <begin position="92"/>
        <end position="95"/>
    </location>
    <ligand>
        <name>substrate</name>
    </ligand>
</feature>
<dbReference type="AlphaFoldDB" id="A0A375HZJ1"/>
<feature type="binding site" evidence="5">
    <location>
        <position position="103"/>
    </location>
    <ligand>
        <name>substrate</name>
    </ligand>
</feature>
<dbReference type="Pfam" id="PF00300">
    <property type="entry name" value="His_Phos_1"/>
    <property type="match status" value="1"/>
</dbReference>
<evidence type="ECO:0000256" key="5">
    <source>
        <dbReference type="PIRSR" id="PIRSR613078-2"/>
    </source>
</evidence>
<feature type="binding site" evidence="5">
    <location>
        <begin position="14"/>
        <end position="21"/>
    </location>
    <ligand>
        <name>substrate</name>
    </ligand>
</feature>
<evidence type="ECO:0000313" key="9">
    <source>
        <dbReference type="Proteomes" id="UP000265962"/>
    </source>
</evidence>
<dbReference type="InterPro" id="IPR013078">
    <property type="entry name" value="His_Pase_superF_clade-1"/>
</dbReference>
<feature type="binding site" evidence="5">
    <location>
        <begin position="186"/>
        <end position="187"/>
    </location>
    <ligand>
        <name>substrate</name>
    </ligand>
</feature>
<evidence type="ECO:0000256" key="3">
    <source>
        <dbReference type="ARBA" id="ARBA00023235"/>
    </source>
</evidence>
<feature type="binding site" evidence="5">
    <location>
        <begin position="119"/>
        <end position="120"/>
    </location>
    <ligand>
        <name>substrate</name>
    </ligand>
</feature>
<dbReference type="SUPFAM" id="SSF53254">
    <property type="entry name" value="Phosphoglycerate mutase-like"/>
    <property type="match status" value="1"/>
</dbReference>
<organism evidence="8 9">
    <name type="scientific">Propionibacterium ruminifibrarum</name>
    <dbReference type="NCBI Taxonomy" id="1962131"/>
    <lineage>
        <taxon>Bacteria</taxon>
        <taxon>Bacillati</taxon>
        <taxon>Actinomycetota</taxon>
        <taxon>Actinomycetes</taxon>
        <taxon>Propionibacteriales</taxon>
        <taxon>Propionibacteriaceae</taxon>
        <taxon>Propionibacterium</taxon>
    </lineage>
</organism>
<dbReference type="PROSITE" id="PS00175">
    <property type="entry name" value="PG_MUTASE"/>
    <property type="match status" value="1"/>
</dbReference>
<name>A0A375HZJ1_9ACTN</name>
<dbReference type="Proteomes" id="UP000265962">
    <property type="component" value="Unassembled WGS sequence"/>
</dbReference>
<proteinExistence type="inferred from homology"/>
<dbReference type="Gene3D" id="3.40.50.1240">
    <property type="entry name" value="Phosphoglycerate mutase-like"/>
    <property type="match status" value="1"/>
</dbReference>
<dbReference type="SMART" id="SM00855">
    <property type="entry name" value="PGAM"/>
    <property type="match status" value="1"/>
</dbReference>
<feature type="active site" description="Proton donor/acceptor" evidence="4">
    <location>
        <position position="92"/>
    </location>
</feature>
<dbReference type="PANTHER" id="PTHR11931">
    <property type="entry name" value="PHOSPHOGLYCERATE MUTASE"/>
    <property type="match status" value="1"/>
</dbReference>
<accession>A0A375HZJ1</accession>
<dbReference type="EMBL" id="OMOH01000001">
    <property type="protein sequence ID" value="SPF67159.1"/>
    <property type="molecule type" value="Genomic_DNA"/>
</dbReference>
<comment type="function">
    <text evidence="7">Catalyzes the interconversion of 2-phosphoglycerate and 3-phosphoglycerate.</text>
</comment>
<evidence type="ECO:0000313" key="8">
    <source>
        <dbReference type="EMBL" id="SPF67159.1"/>
    </source>
</evidence>
<keyword evidence="2" id="KW-0324">Glycolysis</keyword>
<feature type="active site" description="Tele-phosphohistidine intermediate" evidence="4">
    <location>
        <position position="15"/>
    </location>
</feature>
<dbReference type="PIRSF" id="PIRSF000709">
    <property type="entry name" value="6PFK_2-Ptase"/>
    <property type="match status" value="1"/>
</dbReference>
<dbReference type="InterPro" id="IPR001345">
    <property type="entry name" value="PG/BPGM_mutase_AS"/>
</dbReference>
<gene>
    <name evidence="8" type="ORF">PROPJV5_0169</name>
</gene>
<keyword evidence="9" id="KW-1185">Reference proteome</keyword>
<dbReference type="GO" id="GO:0006096">
    <property type="term" value="P:glycolytic process"/>
    <property type="evidence" value="ECO:0007669"/>
    <property type="project" value="UniProtKB-UniPathway"/>
</dbReference>
<keyword evidence="3 8" id="KW-0413">Isomerase</keyword>
<evidence type="ECO:0000256" key="2">
    <source>
        <dbReference type="ARBA" id="ARBA00023152"/>
    </source>
</evidence>
<reference evidence="9" key="1">
    <citation type="submission" date="2018-02" db="EMBL/GenBank/DDBJ databases">
        <authorList>
            <person name="Hornung B."/>
        </authorList>
    </citation>
    <scope>NUCLEOTIDE SEQUENCE [LARGE SCALE GENOMIC DNA]</scope>
</reference>
<dbReference type="GO" id="GO:0004619">
    <property type="term" value="F:phosphoglycerate mutase activity"/>
    <property type="evidence" value="ECO:0007669"/>
    <property type="project" value="UniProtKB-EC"/>
</dbReference>
<dbReference type="NCBIfam" id="TIGR01258">
    <property type="entry name" value="pgm_1"/>
    <property type="match status" value="1"/>
</dbReference>
<dbReference type="CDD" id="cd07067">
    <property type="entry name" value="HP_PGM_like"/>
    <property type="match status" value="1"/>
</dbReference>
<comment type="catalytic activity">
    <reaction evidence="7">
        <text>(2R)-2-phosphoglycerate = (2R)-3-phosphoglycerate</text>
        <dbReference type="Rhea" id="RHEA:15901"/>
        <dbReference type="ChEBI" id="CHEBI:58272"/>
        <dbReference type="ChEBI" id="CHEBI:58289"/>
        <dbReference type="EC" id="5.4.2.11"/>
    </reaction>
</comment>
<protein>
    <recommendedName>
        <fullName evidence="7">2,3-bisphosphoglycerate-dependent phosphoglycerate mutase</fullName>
        <ecNumber evidence="7">5.4.2.11</ecNumber>
    </recommendedName>
</protein>
<evidence type="ECO:0000256" key="4">
    <source>
        <dbReference type="PIRSR" id="PIRSR613078-1"/>
    </source>
</evidence>
<dbReference type="EC" id="5.4.2.11" evidence="7"/>
<dbReference type="RefSeq" id="WP_182858510.1">
    <property type="nucleotide sequence ID" value="NZ_OMOH01000001.1"/>
</dbReference>
<comment type="pathway">
    <text evidence="7">Carbohydrate degradation; glycolysis; pyruvate from D-glyceraldehyde 3-phosphate: step 3/5.</text>
</comment>
<dbReference type="InterPro" id="IPR005952">
    <property type="entry name" value="Phosphogly_mut1"/>
</dbReference>
<evidence type="ECO:0000256" key="6">
    <source>
        <dbReference type="PIRSR" id="PIRSR613078-3"/>
    </source>
</evidence>
<comment type="similarity">
    <text evidence="1">Belongs to the phosphoglycerate mutase family. BPG-dependent PGAM subfamily.</text>
</comment>